<comment type="similarity">
    <text evidence="1">Belongs to the orbivirus NS3 family.</text>
</comment>
<evidence type="ECO:0000256" key="1">
    <source>
        <dbReference type="ARBA" id="ARBA00006302"/>
    </source>
</evidence>
<feature type="transmembrane region" description="Helical" evidence="2">
    <location>
        <begin position="117"/>
        <end position="139"/>
    </location>
</feature>
<dbReference type="Proteomes" id="UP000097394">
    <property type="component" value="Genome"/>
</dbReference>
<keyword evidence="2" id="KW-0472">Membrane</keyword>
<evidence type="ECO:0000313" key="3">
    <source>
        <dbReference type="EMBL" id="AIV43215.1"/>
    </source>
</evidence>
<feature type="transmembrane region" description="Helical" evidence="2">
    <location>
        <begin position="159"/>
        <end position="184"/>
    </location>
</feature>
<evidence type="ECO:0000256" key="2">
    <source>
        <dbReference type="SAM" id="Phobius"/>
    </source>
</evidence>
<dbReference type="InterPro" id="IPR002565">
    <property type="entry name" value="Orbi_NS3"/>
</dbReference>
<proteinExistence type="inferred from homology"/>
<dbReference type="Pfam" id="PF01616">
    <property type="entry name" value="Orbi_NS3"/>
    <property type="match status" value="1"/>
</dbReference>
<organism evidence="3 4">
    <name type="scientific">Changuinola virus</name>
    <dbReference type="NCBI Taxonomy" id="40052"/>
    <lineage>
        <taxon>Viruses</taxon>
        <taxon>Riboviria</taxon>
        <taxon>Orthornavirae</taxon>
        <taxon>Duplornaviricota</taxon>
        <taxon>Resentoviricetes</taxon>
        <taxon>Reovirales</taxon>
        <taxon>Sedoreoviridae</taxon>
        <taxon>Orbivirus</taxon>
        <taxon>Orbivirus changuinolaense</taxon>
    </lineage>
</organism>
<name>A0A0A0RCM1_9REOV</name>
<keyword evidence="2" id="KW-1133">Transmembrane helix</keyword>
<dbReference type="EMBL" id="KJ746845">
    <property type="protein sequence ID" value="AIV43215.1"/>
    <property type="molecule type" value="Genomic_RNA"/>
</dbReference>
<protein>
    <submittedName>
        <fullName evidence="3">NS3</fullName>
    </submittedName>
</protein>
<sequence length="234" mass="25881">MLSELAARFEAGKQKEIEIEEVKMLNENAVVPYNPPSYAPSAPQYNAPSHLSLNILNNAMSNGTAKTNALKEEKVAFGAYAEAFRDEPAVQQIKSHVNEQVIPKLKRELAGIKRKRWFVHIVMLCAAAVAMFTSIGSLIKDLQIKIPGTNGTTTSDNQITLPVWYTSLGAVFGIVNLGATGVMITCARIEKNLDDTIAFLKKELMKKRSYNDAIRMSVKDFGSLTNLFTSEQRQ</sequence>
<keyword evidence="2" id="KW-0812">Transmembrane</keyword>
<evidence type="ECO:0000313" key="4">
    <source>
        <dbReference type="Proteomes" id="UP000097394"/>
    </source>
</evidence>
<reference evidence="3 4" key="1">
    <citation type="submission" date="2014-04" db="EMBL/GenBank/DDBJ databases">
        <title>Genetic diversity of Changuinola Sero group viruses isolated from three Southern American countries Panama, Brazil and Columbia.</title>
        <authorList>
            <person name="Duraisamy R."/>
            <person name="Kapoor A."/>
            <person name="Lipkin W.I."/>
            <person name="Tesh R.B."/>
        </authorList>
    </citation>
    <scope>NUCLEOTIDE SEQUENCE [LARGE SCALE GENOMIC DNA]</scope>
    <source>
        <strain evidence="3">BT436</strain>
    </source>
</reference>
<accession>A0A0A0RCM1</accession>